<dbReference type="Gene3D" id="1.20.144.10">
    <property type="entry name" value="Phosphatidic acid phosphatase type 2/haloperoxidase"/>
    <property type="match status" value="1"/>
</dbReference>
<dbReference type="SUPFAM" id="SSF48317">
    <property type="entry name" value="Acid phosphatase/Vanadium-dependent haloperoxidase"/>
    <property type="match status" value="1"/>
</dbReference>
<feature type="transmembrane region" description="Helical" evidence="1">
    <location>
        <begin position="54"/>
        <end position="79"/>
    </location>
</feature>
<dbReference type="Proteomes" id="UP000604765">
    <property type="component" value="Unassembled WGS sequence"/>
</dbReference>
<keyword evidence="1" id="KW-0472">Membrane</keyword>
<dbReference type="PANTHER" id="PTHR14969">
    <property type="entry name" value="SPHINGOSINE-1-PHOSPHATE PHOSPHOHYDROLASE"/>
    <property type="match status" value="1"/>
</dbReference>
<dbReference type="EMBL" id="BNJR01000012">
    <property type="protein sequence ID" value="GHP13801.1"/>
    <property type="molecule type" value="Genomic_DNA"/>
</dbReference>
<reference evidence="3 4" key="1">
    <citation type="journal article" date="2021" name="Int. J. Syst. Evol. Microbiol.">
        <title>Lentilactobacillus fungorum sp. nov., isolated from spent mushroom substrates.</title>
        <authorList>
            <person name="Tohno M."/>
            <person name="Tanizawa Y."/>
            <person name="Kojima Y."/>
            <person name="Sakamoto M."/>
            <person name="Ohkuma M."/>
            <person name="Kobayashi H."/>
        </authorList>
    </citation>
    <scope>NUCLEOTIDE SEQUENCE [LARGE SCALE GENOMIC DNA]</scope>
    <source>
        <strain evidence="3 4">YK48G</strain>
    </source>
</reference>
<keyword evidence="4" id="KW-1185">Reference proteome</keyword>
<comment type="caution">
    <text evidence="3">The sequence shown here is derived from an EMBL/GenBank/DDBJ whole genome shotgun (WGS) entry which is preliminary data.</text>
</comment>
<protein>
    <submittedName>
        <fullName evidence="3">Phosphatidylglycerophosphatase B</fullName>
    </submittedName>
</protein>
<feature type="transmembrane region" description="Helical" evidence="1">
    <location>
        <begin position="128"/>
        <end position="148"/>
    </location>
</feature>
<evidence type="ECO:0000313" key="3">
    <source>
        <dbReference type="EMBL" id="GHP13801.1"/>
    </source>
</evidence>
<dbReference type="CDD" id="cd03392">
    <property type="entry name" value="PAP2_like_2"/>
    <property type="match status" value="1"/>
</dbReference>
<evidence type="ECO:0000313" key="4">
    <source>
        <dbReference type="Proteomes" id="UP000604765"/>
    </source>
</evidence>
<gene>
    <name evidence="3" type="primary">pgpB</name>
    <name evidence="3" type="ORF">YK48G_12260</name>
</gene>
<feature type="transmembrane region" description="Helical" evidence="1">
    <location>
        <begin position="88"/>
        <end position="108"/>
    </location>
</feature>
<dbReference type="InterPro" id="IPR036938">
    <property type="entry name" value="PAP2/HPO_sf"/>
</dbReference>
<feature type="domain" description="Phosphatidic acid phosphatase type 2/haloperoxidase" evidence="2">
    <location>
        <begin position="88"/>
        <end position="198"/>
    </location>
</feature>
<dbReference type="InterPro" id="IPR000326">
    <property type="entry name" value="PAP2/HPO"/>
</dbReference>
<dbReference type="SMART" id="SM00014">
    <property type="entry name" value="acidPPc"/>
    <property type="match status" value="1"/>
</dbReference>
<feature type="transmembrane region" description="Helical" evidence="1">
    <location>
        <begin position="12"/>
        <end position="34"/>
    </location>
</feature>
<dbReference type="RefSeq" id="WP_203629834.1">
    <property type="nucleotide sequence ID" value="NZ_BNJR01000012.1"/>
</dbReference>
<organism evidence="3 4">
    <name type="scientific">Lentilactobacillus fungorum</name>
    <dbReference type="NCBI Taxonomy" id="2201250"/>
    <lineage>
        <taxon>Bacteria</taxon>
        <taxon>Bacillati</taxon>
        <taxon>Bacillota</taxon>
        <taxon>Bacilli</taxon>
        <taxon>Lactobacillales</taxon>
        <taxon>Lactobacillaceae</taxon>
        <taxon>Lentilactobacillus</taxon>
    </lineage>
</organism>
<proteinExistence type="predicted"/>
<dbReference type="PANTHER" id="PTHR14969:SF13">
    <property type="entry name" value="AT30094P"/>
    <property type="match status" value="1"/>
</dbReference>
<evidence type="ECO:0000256" key="1">
    <source>
        <dbReference type="SAM" id="Phobius"/>
    </source>
</evidence>
<accession>A0ABQ3W008</accession>
<dbReference type="Pfam" id="PF01569">
    <property type="entry name" value="PAP2"/>
    <property type="match status" value="1"/>
</dbReference>
<name>A0ABQ3W008_9LACO</name>
<feature type="transmembrane region" description="Helical" evidence="1">
    <location>
        <begin position="155"/>
        <end position="177"/>
    </location>
</feature>
<evidence type="ECO:0000259" key="2">
    <source>
        <dbReference type="SMART" id="SM00014"/>
    </source>
</evidence>
<keyword evidence="1" id="KW-0812">Transmembrane</keyword>
<keyword evidence="1" id="KW-1133">Transmembrane helix</keyword>
<sequence>MDSSSLKHPILIASWVGFVILAVMASLENIQLFALDRQSLNYLGHFITVQRTEIFKTVATISAPAVIILLSLGLSLVLWHSKQFFESLAALTMTVTGNLVGFLIKLLVQRPRPTTMLVNASGYSFPSGHVVSATIFVFVMFLFGIKLIRSVRVQLFTAMVLIFWLALVAISRVYLQVHYPSDVIGGGLFSLLWCDTILVAFRRSQTNLERLIINKRGIDHES</sequence>